<accession>A0ABD3ASX2</accession>
<feature type="compositionally biased region" description="Basic and acidic residues" evidence="1">
    <location>
        <begin position="1"/>
        <end position="20"/>
    </location>
</feature>
<keyword evidence="3" id="KW-1185">Reference proteome</keyword>
<comment type="caution">
    <text evidence="2">The sequence shown here is derived from an EMBL/GenBank/DDBJ whole genome shotgun (WGS) entry which is preliminary data.</text>
</comment>
<evidence type="ECO:0000313" key="2">
    <source>
        <dbReference type="EMBL" id="KAL3534310.1"/>
    </source>
</evidence>
<proteinExistence type="predicted"/>
<organism evidence="2 3">
    <name type="scientific">Cinchona calisaya</name>
    <dbReference type="NCBI Taxonomy" id="153742"/>
    <lineage>
        <taxon>Eukaryota</taxon>
        <taxon>Viridiplantae</taxon>
        <taxon>Streptophyta</taxon>
        <taxon>Embryophyta</taxon>
        <taxon>Tracheophyta</taxon>
        <taxon>Spermatophyta</taxon>
        <taxon>Magnoliopsida</taxon>
        <taxon>eudicotyledons</taxon>
        <taxon>Gunneridae</taxon>
        <taxon>Pentapetalae</taxon>
        <taxon>asterids</taxon>
        <taxon>lamiids</taxon>
        <taxon>Gentianales</taxon>
        <taxon>Rubiaceae</taxon>
        <taxon>Cinchonoideae</taxon>
        <taxon>Cinchoneae</taxon>
        <taxon>Cinchona</taxon>
    </lineage>
</organism>
<reference evidence="2 3" key="1">
    <citation type="submission" date="2024-11" db="EMBL/GenBank/DDBJ databases">
        <title>A near-complete genome assembly of Cinchona calisaya.</title>
        <authorList>
            <person name="Lian D.C."/>
            <person name="Zhao X.W."/>
            <person name="Wei L."/>
        </authorList>
    </citation>
    <scope>NUCLEOTIDE SEQUENCE [LARGE SCALE GENOMIC DNA]</scope>
    <source>
        <tissue evidence="2">Nenye</tissue>
    </source>
</reference>
<dbReference type="AlphaFoldDB" id="A0ABD3ASX2"/>
<evidence type="ECO:0000256" key="1">
    <source>
        <dbReference type="SAM" id="MobiDB-lite"/>
    </source>
</evidence>
<sequence length="72" mass="8266">MISRGDHKNPNELVRERVEQGYEMDLDQTVQRNSNKENGKNYGNPMLVFNLKFGRFSNFGTKVSIETTSIGK</sequence>
<protein>
    <submittedName>
        <fullName evidence="2">Uncharacterized protein</fullName>
    </submittedName>
</protein>
<dbReference type="EMBL" id="JBJUIK010000002">
    <property type="protein sequence ID" value="KAL3534310.1"/>
    <property type="molecule type" value="Genomic_DNA"/>
</dbReference>
<dbReference type="Proteomes" id="UP001630127">
    <property type="component" value="Unassembled WGS sequence"/>
</dbReference>
<gene>
    <name evidence="2" type="ORF">ACH5RR_002771</name>
</gene>
<name>A0ABD3ASX2_9GENT</name>
<evidence type="ECO:0000313" key="3">
    <source>
        <dbReference type="Proteomes" id="UP001630127"/>
    </source>
</evidence>
<feature type="region of interest" description="Disordered" evidence="1">
    <location>
        <begin position="1"/>
        <end position="41"/>
    </location>
</feature>